<dbReference type="Gramene" id="AET3Gv20143700.18">
    <property type="protein sequence ID" value="AET3Gv20143700.18"/>
    <property type="gene ID" value="AET3Gv20143700"/>
</dbReference>
<proteinExistence type="predicted"/>
<dbReference type="Proteomes" id="UP000015105">
    <property type="component" value="Chromosome 3D"/>
</dbReference>
<reference evidence="1" key="4">
    <citation type="submission" date="2019-03" db="UniProtKB">
        <authorList>
            <consortium name="EnsemblPlants"/>
        </authorList>
    </citation>
    <scope>IDENTIFICATION</scope>
</reference>
<dbReference type="EnsemblPlants" id="AET3Gv20143700.18">
    <property type="protein sequence ID" value="AET3Gv20143700.18"/>
    <property type="gene ID" value="AET3Gv20143700"/>
</dbReference>
<reference evidence="1" key="3">
    <citation type="journal article" date="2017" name="Nature">
        <title>Genome sequence of the progenitor of the wheat D genome Aegilops tauschii.</title>
        <authorList>
            <person name="Luo M.C."/>
            <person name="Gu Y.Q."/>
            <person name="Puiu D."/>
            <person name="Wang H."/>
            <person name="Twardziok S.O."/>
            <person name="Deal K.R."/>
            <person name="Huo N."/>
            <person name="Zhu T."/>
            <person name="Wang L."/>
            <person name="Wang Y."/>
            <person name="McGuire P.E."/>
            <person name="Liu S."/>
            <person name="Long H."/>
            <person name="Ramasamy R.K."/>
            <person name="Rodriguez J.C."/>
            <person name="Van S.L."/>
            <person name="Yuan L."/>
            <person name="Wang Z."/>
            <person name="Xia Z."/>
            <person name="Xiao L."/>
            <person name="Anderson O.D."/>
            <person name="Ouyang S."/>
            <person name="Liang Y."/>
            <person name="Zimin A.V."/>
            <person name="Pertea G."/>
            <person name="Qi P."/>
            <person name="Bennetzen J.L."/>
            <person name="Dai X."/>
            <person name="Dawson M.W."/>
            <person name="Muller H.G."/>
            <person name="Kugler K."/>
            <person name="Rivarola-Duarte L."/>
            <person name="Spannagl M."/>
            <person name="Mayer K.F.X."/>
            <person name="Lu F.H."/>
            <person name="Bevan M.W."/>
            <person name="Leroy P."/>
            <person name="Li P."/>
            <person name="You F.M."/>
            <person name="Sun Q."/>
            <person name="Liu Z."/>
            <person name="Lyons E."/>
            <person name="Wicker T."/>
            <person name="Salzberg S.L."/>
            <person name="Devos K.M."/>
            <person name="Dvorak J."/>
        </authorList>
    </citation>
    <scope>NUCLEOTIDE SEQUENCE [LARGE SCALE GENOMIC DNA]</scope>
    <source>
        <strain evidence="1">cv. AL8/78</strain>
    </source>
</reference>
<evidence type="ECO:0000313" key="1">
    <source>
        <dbReference type="EnsemblPlants" id="AET3Gv20143700.18"/>
    </source>
</evidence>
<accession>A0A453DXA7</accession>
<dbReference type="Gramene" id="AET3Gv20143700.16">
    <property type="protein sequence ID" value="AET3Gv20143700.16"/>
    <property type="gene ID" value="AET3Gv20143700"/>
</dbReference>
<protein>
    <submittedName>
        <fullName evidence="1">Uncharacterized protein</fullName>
    </submittedName>
</protein>
<keyword evidence="2" id="KW-1185">Reference proteome</keyword>
<dbReference type="EnsemblPlants" id="AET3Gv20143700.16">
    <property type="protein sequence ID" value="AET3Gv20143700.16"/>
    <property type="gene ID" value="AET3Gv20143700"/>
</dbReference>
<sequence>MVDKTKRHRQRCAASEYFSVDWCAGNVQRSMIDCIDQKEEKKNRFEHKQKHVCLSLKKPCALQRSTCLLFEVHCCFV</sequence>
<dbReference type="EnsemblPlants" id="AET3Gv20143700.17">
    <property type="protein sequence ID" value="AET3Gv20143700.17"/>
    <property type="gene ID" value="AET3Gv20143700"/>
</dbReference>
<evidence type="ECO:0000313" key="2">
    <source>
        <dbReference type="Proteomes" id="UP000015105"/>
    </source>
</evidence>
<organism evidence="1 2">
    <name type="scientific">Aegilops tauschii subsp. strangulata</name>
    <name type="common">Goatgrass</name>
    <dbReference type="NCBI Taxonomy" id="200361"/>
    <lineage>
        <taxon>Eukaryota</taxon>
        <taxon>Viridiplantae</taxon>
        <taxon>Streptophyta</taxon>
        <taxon>Embryophyta</taxon>
        <taxon>Tracheophyta</taxon>
        <taxon>Spermatophyta</taxon>
        <taxon>Magnoliopsida</taxon>
        <taxon>Liliopsida</taxon>
        <taxon>Poales</taxon>
        <taxon>Poaceae</taxon>
        <taxon>BOP clade</taxon>
        <taxon>Pooideae</taxon>
        <taxon>Triticodae</taxon>
        <taxon>Triticeae</taxon>
        <taxon>Triticinae</taxon>
        <taxon>Aegilops</taxon>
    </lineage>
</organism>
<reference evidence="2" key="2">
    <citation type="journal article" date="2017" name="Nat. Plants">
        <title>The Aegilops tauschii genome reveals multiple impacts of transposons.</title>
        <authorList>
            <person name="Zhao G."/>
            <person name="Zou C."/>
            <person name="Li K."/>
            <person name="Wang K."/>
            <person name="Li T."/>
            <person name="Gao L."/>
            <person name="Zhang X."/>
            <person name="Wang H."/>
            <person name="Yang Z."/>
            <person name="Liu X."/>
            <person name="Jiang W."/>
            <person name="Mao L."/>
            <person name="Kong X."/>
            <person name="Jiao Y."/>
            <person name="Jia J."/>
        </authorList>
    </citation>
    <scope>NUCLEOTIDE SEQUENCE [LARGE SCALE GENOMIC DNA]</scope>
    <source>
        <strain evidence="2">cv. AL8/78</strain>
    </source>
</reference>
<dbReference type="AlphaFoldDB" id="A0A453DXA7"/>
<reference evidence="2" key="1">
    <citation type="journal article" date="2014" name="Science">
        <title>Ancient hybridizations among the ancestral genomes of bread wheat.</title>
        <authorList>
            <consortium name="International Wheat Genome Sequencing Consortium,"/>
            <person name="Marcussen T."/>
            <person name="Sandve S.R."/>
            <person name="Heier L."/>
            <person name="Spannagl M."/>
            <person name="Pfeifer M."/>
            <person name="Jakobsen K.S."/>
            <person name="Wulff B.B."/>
            <person name="Steuernagel B."/>
            <person name="Mayer K.F."/>
            <person name="Olsen O.A."/>
        </authorList>
    </citation>
    <scope>NUCLEOTIDE SEQUENCE [LARGE SCALE GENOMIC DNA]</scope>
    <source>
        <strain evidence="2">cv. AL8/78</strain>
    </source>
</reference>
<dbReference type="Gramene" id="AET3Gv20143700.17">
    <property type="protein sequence ID" value="AET3Gv20143700.17"/>
    <property type="gene ID" value="AET3Gv20143700"/>
</dbReference>
<reference evidence="1" key="5">
    <citation type="journal article" date="2021" name="G3 (Bethesda)">
        <title>Aegilops tauschii genome assembly Aet v5.0 features greater sequence contiguity and improved annotation.</title>
        <authorList>
            <person name="Wang L."/>
            <person name="Zhu T."/>
            <person name="Rodriguez J.C."/>
            <person name="Deal K.R."/>
            <person name="Dubcovsky J."/>
            <person name="McGuire P.E."/>
            <person name="Lux T."/>
            <person name="Spannagl M."/>
            <person name="Mayer K.F.X."/>
            <person name="Baldrich P."/>
            <person name="Meyers B.C."/>
            <person name="Huo N."/>
            <person name="Gu Y.Q."/>
            <person name="Zhou H."/>
            <person name="Devos K.M."/>
            <person name="Bennetzen J.L."/>
            <person name="Unver T."/>
            <person name="Budak H."/>
            <person name="Gulick P.J."/>
            <person name="Galiba G."/>
            <person name="Kalapos B."/>
            <person name="Nelson D.R."/>
            <person name="Li P."/>
            <person name="You F.M."/>
            <person name="Luo M.C."/>
            <person name="Dvorak J."/>
        </authorList>
    </citation>
    <scope>NUCLEOTIDE SEQUENCE [LARGE SCALE GENOMIC DNA]</scope>
    <source>
        <strain evidence="1">cv. AL8/78</strain>
    </source>
</reference>
<name>A0A453DXA7_AEGTS</name>